<accession>A0A2L1TQ06</accession>
<dbReference type="EMBL" id="CP019717">
    <property type="protein sequence ID" value="QHZ51401.1"/>
    <property type="molecule type" value="Genomic_DNA"/>
</dbReference>
<organism evidence="10 12">
    <name type="scientific">Paenibacillus larvae subsp. larvae</name>
    <dbReference type="NCBI Taxonomy" id="147375"/>
    <lineage>
        <taxon>Bacteria</taxon>
        <taxon>Bacillati</taxon>
        <taxon>Bacillota</taxon>
        <taxon>Bacilli</taxon>
        <taxon>Bacillales</taxon>
        <taxon>Paenibacillaceae</taxon>
        <taxon>Paenibacillus</taxon>
    </lineage>
</organism>
<dbReference type="STRING" id="147375.BXP28_02605"/>
<reference evidence="12" key="1">
    <citation type="submission" date="2017-02" db="EMBL/GenBank/DDBJ databases">
        <title>Delineation of Paenibacillus larvae strains originating from foulbrood outbreaks.</title>
        <authorList>
            <person name="Beims H."/>
            <person name="Bunk B."/>
            <person name="Sproeer C."/>
            <person name="Mohr K.I."/>
            <person name="Pradella S."/>
            <person name="Guenther G."/>
            <person name="Rohde M."/>
            <person name="von der Ohe W."/>
            <person name="Steinert M."/>
        </authorList>
    </citation>
    <scope>NUCLEOTIDE SEQUENCE [LARGE SCALE GENOMIC DNA]</scope>
    <source>
        <strain evidence="12">Eric_III</strain>
    </source>
</reference>
<evidence type="ECO:0000256" key="5">
    <source>
        <dbReference type="ARBA" id="ARBA00023154"/>
    </source>
</evidence>
<dbReference type="Proteomes" id="UP000239833">
    <property type="component" value="Chromosome"/>
</dbReference>
<sequence>MMNITKMNGLGNDFIVVSGEKQLPAGVSDLAIRLCNRHFGIGADGLVYILPSKEADFMMRIINSDGSEAEQCGNAIRCVAKYVVDHGLVEHQNDEITIQTIGAGIQRVFVHKKDGKVDTVRVDMGEPILNGLDIPTTVNANPVVKYPVEVNGRRFQFTAVSMGNPHCVIYVDDAVTMNLHEWGPLLEVHPLFPKKINVEFATVQSRDRVIMRVWERGAGPTLACGTGACATLVASVLNNLTDRRATISLKGGDLFIEWNEADNHVYMTGPAAEVFQGRLS</sequence>
<feature type="binding site" evidence="8">
    <location>
        <position position="63"/>
    </location>
    <ligand>
        <name>substrate</name>
    </ligand>
</feature>
<dbReference type="UniPathway" id="UPA00034">
    <property type="reaction ID" value="UER00025"/>
</dbReference>
<keyword evidence="5 8" id="KW-0457">Lysine biosynthesis</keyword>
<dbReference type="GO" id="GO:0005829">
    <property type="term" value="C:cytosol"/>
    <property type="evidence" value="ECO:0007669"/>
    <property type="project" value="TreeGrafter"/>
</dbReference>
<evidence type="ECO:0000313" key="10">
    <source>
        <dbReference type="EMBL" id="AVF26997.1"/>
    </source>
</evidence>
<dbReference type="Pfam" id="PF01678">
    <property type="entry name" value="DAP_epimerase"/>
    <property type="match status" value="2"/>
</dbReference>
<dbReference type="GO" id="GO:0009089">
    <property type="term" value="P:lysine biosynthetic process via diaminopimelate"/>
    <property type="evidence" value="ECO:0007669"/>
    <property type="project" value="UniProtKB-UniRule"/>
</dbReference>
<feature type="active site" description="Proton acceptor" evidence="8">
    <location>
        <position position="224"/>
    </location>
</feature>
<feature type="binding site" evidence="8">
    <location>
        <position position="197"/>
    </location>
    <ligand>
        <name>substrate</name>
    </ligand>
</feature>
<evidence type="ECO:0000256" key="4">
    <source>
        <dbReference type="ARBA" id="ARBA00022605"/>
    </source>
</evidence>
<feature type="binding site" evidence="8">
    <location>
        <position position="12"/>
    </location>
    <ligand>
        <name>substrate</name>
    </ligand>
</feature>
<evidence type="ECO:0000256" key="1">
    <source>
        <dbReference type="ARBA" id="ARBA00005196"/>
    </source>
</evidence>
<evidence type="ECO:0000256" key="7">
    <source>
        <dbReference type="ARBA" id="ARBA00051712"/>
    </source>
</evidence>
<comment type="catalytic activity">
    <reaction evidence="7 8">
        <text>(2S,6S)-2,6-diaminopimelate = meso-2,6-diaminopimelate</text>
        <dbReference type="Rhea" id="RHEA:15393"/>
        <dbReference type="ChEBI" id="CHEBI:57609"/>
        <dbReference type="ChEBI" id="CHEBI:57791"/>
        <dbReference type="EC" id="5.1.1.7"/>
    </reaction>
</comment>
<accession>A0A8B6WVR8</accession>
<keyword evidence="4 8" id="KW-0028">Amino-acid biosynthesis</keyword>
<dbReference type="GO" id="GO:0008837">
    <property type="term" value="F:diaminopimelate epimerase activity"/>
    <property type="evidence" value="ECO:0007669"/>
    <property type="project" value="UniProtKB-UniRule"/>
</dbReference>
<dbReference type="SUPFAM" id="SSF54506">
    <property type="entry name" value="Diaminopimelate epimerase-like"/>
    <property type="match status" value="2"/>
</dbReference>
<dbReference type="EC" id="5.1.1.7" evidence="3 8"/>
<dbReference type="NCBIfam" id="TIGR00652">
    <property type="entry name" value="DapF"/>
    <property type="match status" value="1"/>
</dbReference>
<evidence type="ECO:0000313" key="11">
    <source>
        <dbReference type="EMBL" id="QHZ51401.1"/>
    </source>
</evidence>
<gene>
    <name evidence="8 10" type="primary">dapF</name>
    <name evidence="10" type="ORF">ERICIII_02862</name>
    <name evidence="11" type="ORF">ERICV_02255</name>
</gene>
<name>A0A2L1TQ06_9BACL</name>
<feature type="binding site" evidence="8">
    <location>
        <begin position="73"/>
        <end position="74"/>
    </location>
    <ligand>
        <name>substrate</name>
    </ligand>
</feature>
<evidence type="ECO:0000256" key="2">
    <source>
        <dbReference type="ARBA" id="ARBA00010219"/>
    </source>
</evidence>
<evidence type="ECO:0000256" key="9">
    <source>
        <dbReference type="PROSITE-ProRule" id="PRU10125"/>
    </source>
</evidence>
<comment type="function">
    <text evidence="8">Catalyzes the stereoinversion of LL-2,6-diaminopimelate (L,L-DAP) to meso-diaminopimelate (meso-DAP), a precursor of L-lysine and an essential component of the bacterial peptidoglycan.</text>
</comment>
<comment type="caution">
    <text evidence="8">Lacks conserved residue(s) required for the propagation of feature annotation.</text>
</comment>
<dbReference type="InterPro" id="IPR001653">
    <property type="entry name" value="DAP_epimerase_DapF"/>
</dbReference>
<comment type="pathway">
    <text evidence="1 8">Amino-acid biosynthesis; L-lysine biosynthesis via DAP pathway; DL-2,6-diaminopimelate from LL-2,6-diaminopimelate: step 1/1.</text>
</comment>
<evidence type="ECO:0000313" key="12">
    <source>
        <dbReference type="Proteomes" id="UP000239833"/>
    </source>
</evidence>
<feature type="active site" evidence="9">
    <location>
        <position position="72"/>
    </location>
</feature>
<evidence type="ECO:0000256" key="6">
    <source>
        <dbReference type="ARBA" id="ARBA00023235"/>
    </source>
</evidence>
<dbReference type="InterPro" id="IPR018510">
    <property type="entry name" value="DAP_epimerase_AS"/>
</dbReference>
<dbReference type="PANTHER" id="PTHR31689:SF0">
    <property type="entry name" value="DIAMINOPIMELATE EPIMERASE"/>
    <property type="match status" value="1"/>
</dbReference>
<dbReference type="PROSITE" id="PS01326">
    <property type="entry name" value="DAP_EPIMERASE"/>
    <property type="match status" value="1"/>
</dbReference>
<dbReference type="AlphaFoldDB" id="A0A2L1TQ06"/>
<feature type="site" description="Could be important to modulate the pK values of the two catalytic cysteine residues" evidence="8">
    <location>
        <position position="166"/>
    </location>
</feature>
<feature type="binding site" evidence="8">
    <location>
        <position position="164"/>
    </location>
    <ligand>
        <name>substrate</name>
    </ligand>
</feature>
<evidence type="ECO:0000256" key="8">
    <source>
        <dbReference type="HAMAP-Rule" id="MF_00197"/>
    </source>
</evidence>
<feature type="binding site" evidence="8">
    <location>
        <begin position="215"/>
        <end position="216"/>
    </location>
    <ligand>
        <name>substrate</name>
    </ligand>
</feature>
<accession>A0A6C0QSB0</accession>
<proteinExistence type="inferred from homology"/>
<protein>
    <recommendedName>
        <fullName evidence="3 8">Diaminopimelate epimerase</fullName>
        <shortName evidence="8">DAP epimerase</shortName>
        <ecNumber evidence="3 8">5.1.1.7</ecNumber>
    </recommendedName>
    <alternativeName>
        <fullName evidence="8">PLP-independent amino acid racemase</fullName>
    </alternativeName>
</protein>
<keyword evidence="8" id="KW-0963">Cytoplasm</keyword>
<comment type="subunit">
    <text evidence="8">Homodimer.</text>
</comment>
<feature type="active site" description="Proton donor" evidence="8">
    <location>
        <position position="72"/>
    </location>
</feature>
<feature type="site" description="Could be important to modulate the pK values of the two catalytic cysteine residues" evidence="8">
    <location>
        <position position="215"/>
    </location>
</feature>
<keyword evidence="6 8" id="KW-0413">Isomerase</keyword>
<feature type="binding site" evidence="8">
    <location>
        <begin position="225"/>
        <end position="226"/>
    </location>
    <ligand>
        <name>substrate</name>
    </ligand>
</feature>
<comment type="subcellular location">
    <subcellularLocation>
        <location evidence="8">Cytoplasm</location>
    </subcellularLocation>
</comment>
<dbReference type="Proteomes" id="UP000464330">
    <property type="component" value="Chromosome"/>
</dbReference>
<dbReference type="EMBL" id="CP019655">
    <property type="protein sequence ID" value="AVF26997.1"/>
    <property type="molecule type" value="Genomic_DNA"/>
</dbReference>
<evidence type="ECO:0000256" key="3">
    <source>
        <dbReference type="ARBA" id="ARBA00013080"/>
    </source>
</evidence>
<evidence type="ECO:0000313" key="13">
    <source>
        <dbReference type="Proteomes" id="UP000464330"/>
    </source>
</evidence>
<dbReference type="PANTHER" id="PTHR31689">
    <property type="entry name" value="DIAMINOPIMELATE EPIMERASE, CHLOROPLASTIC"/>
    <property type="match status" value="1"/>
</dbReference>
<dbReference type="HAMAP" id="MF_00197">
    <property type="entry name" value="DAP_epimerase"/>
    <property type="match status" value="1"/>
</dbReference>
<comment type="similarity">
    <text evidence="2 8">Belongs to the diaminopimelate epimerase family.</text>
</comment>
<dbReference type="Gene3D" id="3.10.310.10">
    <property type="entry name" value="Diaminopimelate Epimerase, Chain A, domain 1"/>
    <property type="match status" value="2"/>
</dbReference>
<reference evidence="10 13" key="2">
    <citation type="journal article" date="2020" name="Int. J. Med. Microbiol.">
        <title>Discovery of Paenibacillus larvae ERIC V: Phenotypic and genomic comparison to genotypes ERIC I-IV reveal different inventories of virulence factors which correlate with epidemiological prevalences of American Foulbrood.</title>
        <authorList>
            <person name="Beims H."/>
            <person name="Bunk B."/>
            <person name="Erler S."/>
            <person name="Mohr K.I."/>
            <person name="Sproer C."/>
            <person name="Pradella S."/>
            <person name="Gunther G."/>
            <person name="Rohde M."/>
            <person name="von der Ohe W."/>
            <person name="Steinert M."/>
        </authorList>
    </citation>
    <scope>NUCLEOTIDE SEQUENCE</scope>
    <source>
        <strain evidence="10">Eric_III</strain>
        <strain evidence="11">Eric_V</strain>
    </source>
</reference>